<protein>
    <submittedName>
        <fullName evidence="2">Uncharacterized protein</fullName>
    </submittedName>
</protein>
<evidence type="ECO:0000313" key="2">
    <source>
        <dbReference type="EMBL" id="QXL89351.1"/>
    </source>
</evidence>
<keyword evidence="3" id="KW-1185">Reference proteome</keyword>
<gene>
    <name evidence="1" type="ORF">KUL25_07535</name>
    <name evidence="2" type="ORF">KUL25_07540</name>
</gene>
<reference evidence="2 3" key="1">
    <citation type="submission" date="2021-07" db="EMBL/GenBank/DDBJ databases">
        <title>Karlodiniumbacter phycospheric gen. nov., sp. nov., a phycosphere bacterium isolated from karlodinium veneficum.</title>
        <authorList>
            <person name="Peng Y."/>
            <person name="Jiang L."/>
            <person name="Lee J."/>
        </authorList>
    </citation>
    <scope>NUCLEOTIDE SEQUENCE</scope>
    <source>
        <strain evidence="2 3">N5</strain>
    </source>
</reference>
<evidence type="ECO:0000313" key="3">
    <source>
        <dbReference type="Proteomes" id="UP000693972"/>
    </source>
</evidence>
<accession>A0A975TY29</accession>
<dbReference type="RefSeq" id="WP_257892394.1">
    <property type="nucleotide sequence ID" value="NZ_JAIMBW010000001.1"/>
</dbReference>
<dbReference type="EMBL" id="JAIMBW010000001">
    <property type="protein sequence ID" value="MBY4892615.1"/>
    <property type="molecule type" value="Genomic_DNA"/>
</dbReference>
<evidence type="ECO:0000313" key="1">
    <source>
        <dbReference type="EMBL" id="MBY4892615.1"/>
    </source>
</evidence>
<dbReference type="EMBL" id="CP078073">
    <property type="protein sequence ID" value="QXL89351.1"/>
    <property type="molecule type" value="Genomic_DNA"/>
</dbReference>
<name>A0A975TY29_9RHOB</name>
<sequence length="97" mass="10937">MNPFVRRVSAEVDGRRIEVINHWFKGCAVQVDDVEVAQSDQKLSLTEEHPLIEVTVDGPSGPLNIDVRILAILFVQIELRVNGRYVAGSRLVKEQEQ</sequence>
<organism evidence="2">
    <name type="scientific">Gymnodinialimonas phycosphaerae</name>
    <dbReference type="NCBI Taxonomy" id="2841589"/>
    <lineage>
        <taxon>Bacteria</taxon>
        <taxon>Pseudomonadati</taxon>
        <taxon>Pseudomonadota</taxon>
        <taxon>Alphaproteobacteria</taxon>
        <taxon>Rhodobacterales</taxon>
        <taxon>Paracoccaceae</taxon>
        <taxon>Gymnodinialimonas</taxon>
    </lineage>
</organism>
<dbReference type="Proteomes" id="UP000693972">
    <property type="component" value="Unassembled WGS sequence"/>
</dbReference>
<dbReference type="AlphaFoldDB" id="A0A975TY29"/>
<proteinExistence type="predicted"/>